<evidence type="ECO:0000313" key="3">
    <source>
        <dbReference type="Proteomes" id="UP000076717"/>
    </source>
</evidence>
<accession>A0A162FYW7</accession>
<organism evidence="2 3">
    <name type="scientific">Rathayibacter tanaceti</name>
    <dbReference type="NCBI Taxonomy" id="1671680"/>
    <lineage>
        <taxon>Bacteria</taxon>
        <taxon>Bacillati</taxon>
        <taxon>Actinomycetota</taxon>
        <taxon>Actinomycetes</taxon>
        <taxon>Micrococcales</taxon>
        <taxon>Microbacteriaceae</taxon>
        <taxon>Rathayibacter</taxon>
    </lineage>
</organism>
<reference evidence="2 3" key="1">
    <citation type="submission" date="2015-08" db="EMBL/GenBank/DDBJ databases">
        <title>Draft Genome Sequence of Rathayibacter sp. Strain VKM Ac-2596 Isolated from Leaf Gall Induced by Plant-Parasitic Nematodes.</title>
        <authorList>
            <person name="Vasilenko O.V."/>
            <person name="Starodumova I.P."/>
            <person name="Tarlachkov S.V."/>
            <person name="Dorofeeva L.V."/>
            <person name="Evtushenko L.I."/>
        </authorList>
    </citation>
    <scope>NUCLEOTIDE SEQUENCE [LARGE SCALE GENOMIC DNA]</scope>
    <source>
        <strain evidence="2 3">VKM Ac-2596</strain>
    </source>
</reference>
<gene>
    <name evidence="2" type="ORF">ACH61_01295</name>
</gene>
<dbReference type="Proteomes" id="UP000076717">
    <property type="component" value="Unassembled WGS sequence"/>
</dbReference>
<name>A0A162FYW7_9MICO</name>
<comment type="caution">
    <text evidence="2">The sequence shown here is derived from an EMBL/GenBank/DDBJ whole genome shotgun (WGS) entry which is preliminary data.</text>
</comment>
<protein>
    <submittedName>
        <fullName evidence="2">Uncharacterized protein</fullName>
    </submittedName>
</protein>
<evidence type="ECO:0000256" key="1">
    <source>
        <dbReference type="SAM" id="MobiDB-lite"/>
    </source>
</evidence>
<dbReference type="EMBL" id="LIIN01000033">
    <property type="protein sequence ID" value="KZX21590.1"/>
    <property type="molecule type" value="Genomic_DNA"/>
</dbReference>
<evidence type="ECO:0000313" key="2">
    <source>
        <dbReference type="EMBL" id="KZX21590.1"/>
    </source>
</evidence>
<sequence length="75" mass="8370">MLVTGLLTQAQTRERWQLRVQPLEMIQNVGIHLTANAHRSRRPLHSDGSAAFWSASTHRSPSTIIGGDRRPQNSA</sequence>
<keyword evidence="3" id="KW-1185">Reference proteome</keyword>
<feature type="compositionally biased region" description="Polar residues" evidence="1">
    <location>
        <begin position="54"/>
        <end position="63"/>
    </location>
</feature>
<dbReference type="AlphaFoldDB" id="A0A162FYW7"/>
<feature type="region of interest" description="Disordered" evidence="1">
    <location>
        <begin position="52"/>
        <end position="75"/>
    </location>
</feature>
<proteinExistence type="predicted"/>